<dbReference type="Proteomes" id="UP001500571">
    <property type="component" value="Unassembled WGS sequence"/>
</dbReference>
<gene>
    <name evidence="1" type="ORF">GCM10009798_02300</name>
</gene>
<comment type="caution">
    <text evidence="1">The sequence shown here is derived from an EMBL/GenBank/DDBJ whole genome shotgun (WGS) entry which is preliminary data.</text>
</comment>
<dbReference type="NCBIfam" id="NF006743">
    <property type="entry name" value="PRK09270.1-2"/>
    <property type="match status" value="1"/>
</dbReference>
<accession>A0ABN2Q854</accession>
<dbReference type="PANTHER" id="PTHR10285">
    <property type="entry name" value="URIDINE KINASE"/>
    <property type="match status" value="1"/>
</dbReference>
<protein>
    <submittedName>
        <fullName evidence="1">Nucleoside/nucleotide kinase family protein</fullName>
    </submittedName>
</protein>
<reference evidence="1 2" key="1">
    <citation type="journal article" date="2019" name="Int. J. Syst. Evol. Microbiol.">
        <title>The Global Catalogue of Microorganisms (GCM) 10K type strain sequencing project: providing services to taxonomists for standard genome sequencing and annotation.</title>
        <authorList>
            <consortium name="The Broad Institute Genomics Platform"/>
            <consortium name="The Broad Institute Genome Sequencing Center for Infectious Disease"/>
            <person name="Wu L."/>
            <person name="Ma J."/>
        </authorList>
    </citation>
    <scope>NUCLEOTIDE SEQUENCE [LARGE SCALE GENOMIC DNA]</scope>
    <source>
        <strain evidence="1 2">JCM 15309</strain>
    </source>
</reference>
<organism evidence="1 2">
    <name type="scientific">Nocardioides panacihumi</name>
    <dbReference type="NCBI Taxonomy" id="400774"/>
    <lineage>
        <taxon>Bacteria</taxon>
        <taxon>Bacillati</taxon>
        <taxon>Actinomycetota</taxon>
        <taxon>Actinomycetes</taxon>
        <taxon>Propionibacteriales</taxon>
        <taxon>Nocardioidaceae</taxon>
        <taxon>Nocardioides</taxon>
    </lineage>
</organism>
<dbReference type="InterPro" id="IPR027417">
    <property type="entry name" value="P-loop_NTPase"/>
</dbReference>
<evidence type="ECO:0000313" key="2">
    <source>
        <dbReference type="Proteomes" id="UP001500571"/>
    </source>
</evidence>
<dbReference type="EMBL" id="BAAAPB010000001">
    <property type="protein sequence ID" value="GAA1946808.1"/>
    <property type="molecule type" value="Genomic_DNA"/>
</dbReference>
<keyword evidence="1" id="KW-0808">Transferase</keyword>
<dbReference type="Pfam" id="PF03308">
    <property type="entry name" value="MeaB"/>
    <property type="match status" value="1"/>
</dbReference>
<evidence type="ECO:0000313" key="1">
    <source>
        <dbReference type="EMBL" id="GAA1946808.1"/>
    </source>
</evidence>
<name>A0ABN2Q854_9ACTN</name>
<keyword evidence="2" id="KW-1185">Reference proteome</keyword>
<dbReference type="Gene3D" id="3.40.50.300">
    <property type="entry name" value="P-loop containing nucleotide triphosphate hydrolases"/>
    <property type="match status" value="2"/>
</dbReference>
<dbReference type="GO" id="GO:0016301">
    <property type="term" value="F:kinase activity"/>
    <property type="evidence" value="ECO:0007669"/>
    <property type="project" value="UniProtKB-KW"/>
</dbReference>
<proteinExistence type="predicted"/>
<keyword evidence="1" id="KW-0418">Kinase</keyword>
<dbReference type="SUPFAM" id="SSF52540">
    <property type="entry name" value="P-loop containing nucleoside triphosphate hydrolases"/>
    <property type="match status" value="1"/>
</dbReference>
<sequence>MRQPAQPAQPDQPAVVSGLDAAFERAMSLAGRGRTVLGIAGAPGAGKSTLTDALLDRLREQPPAGADASWVAHVPMDGFHLADVQLARLGLLDRKGAPETFDVDGYAATLARLHDEPGRTVYAPGFERTLEQPISAALAVTPAARIVVTEGNYLLLDTGGWERVRRLVDEIWFVESPPGRVERLVERHVRFGKSPEAARAWVERVDEANALLVEATRAAADVVVRPATLR</sequence>
<dbReference type="RefSeq" id="WP_344041547.1">
    <property type="nucleotide sequence ID" value="NZ_BAAAPB010000001.1"/>
</dbReference>